<feature type="region of interest" description="Disordered" evidence="1">
    <location>
        <begin position="157"/>
        <end position="201"/>
    </location>
</feature>
<feature type="transmembrane region" description="Helical" evidence="2">
    <location>
        <begin position="139"/>
        <end position="159"/>
    </location>
</feature>
<feature type="compositionally biased region" description="Gly residues" evidence="1">
    <location>
        <begin position="180"/>
        <end position="194"/>
    </location>
</feature>
<comment type="caution">
    <text evidence="3">The sequence shown here is derived from an EMBL/GenBank/DDBJ whole genome shotgun (WGS) entry which is preliminary data.</text>
</comment>
<dbReference type="RefSeq" id="WP_386405907.1">
    <property type="nucleotide sequence ID" value="NZ_JBHSPT010000110.1"/>
</dbReference>
<accession>A0ABW1M8X3</accession>
<feature type="compositionally biased region" description="Pro residues" evidence="1">
    <location>
        <begin position="85"/>
        <end position="96"/>
    </location>
</feature>
<feature type="region of interest" description="Disordered" evidence="1">
    <location>
        <begin position="77"/>
        <end position="131"/>
    </location>
</feature>
<dbReference type="Pfam" id="PF13560">
    <property type="entry name" value="HTH_31"/>
    <property type="match status" value="1"/>
</dbReference>
<organism evidence="3 4">
    <name type="scientific">Streptomyces pratens</name>
    <dbReference type="NCBI Taxonomy" id="887456"/>
    <lineage>
        <taxon>Bacteria</taxon>
        <taxon>Bacillati</taxon>
        <taxon>Actinomycetota</taxon>
        <taxon>Actinomycetes</taxon>
        <taxon>Kitasatosporales</taxon>
        <taxon>Streptomycetaceae</taxon>
        <taxon>Streptomyces</taxon>
    </lineage>
</organism>
<proteinExistence type="predicted"/>
<keyword evidence="2" id="KW-1133">Transmembrane helix</keyword>
<keyword evidence="2" id="KW-0812">Transmembrane</keyword>
<dbReference type="SUPFAM" id="SSF47413">
    <property type="entry name" value="lambda repressor-like DNA-binding domains"/>
    <property type="match status" value="1"/>
</dbReference>
<name>A0ABW1M8X3_9ACTN</name>
<keyword evidence="2" id="KW-0472">Membrane</keyword>
<keyword evidence="4" id="KW-1185">Reference proteome</keyword>
<evidence type="ECO:0000256" key="1">
    <source>
        <dbReference type="SAM" id="MobiDB-lite"/>
    </source>
</evidence>
<dbReference type="Pfam" id="PF10901">
    <property type="entry name" value="DUF2690"/>
    <property type="match status" value="1"/>
</dbReference>
<dbReference type="InterPro" id="IPR010982">
    <property type="entry name" value="Lambda_DNA-bd_dom_sf"/>
</dbReference>
<feature type="compositionally biased region" description="Pro residues" evidence="1">
    <location>
        <begin position="111"/>
        <end position="122"/>
    </location>
</feature>
<feature type="region of interest" description="Disordered" evidence="1">
    <location>
        <begin position="21"/>
        <end position="42"/>
    </location>
</feature>
<evidence type="ECO:0000256" key="2">
    <source>
        <dbReference type="SAM" id="Phobius"/>
    </source>
</evidence>
<dbReference type="EMBL" id="JBHSPT010000110">
    <property type="protein sequence ID" value="MFC6060220.1"/>
    <property type="molecule type" value="Genomic_DNA"/>
</dbReference>
<sequence length="317" mass="33378">MRSPERARLTATLQSLKEHAGLSLTGLGERTSFSKSSWGRYLKGETLPPREAVRELCRLAGEPEGRCLALWELAESESSGRAAQAPPPARPETAPEPEPEPTKEPDEGPAPGDPAPPRPAPPTTTATATAQHRSWRVTAVMAAVLAVTAGGVTATALLLPPDRTPDDARRPTTTMTMTGAGAGTGTTTGAGTETGTGPPPPRCQGGACEGRDPLNMLCGIGLDTLIEQRTTSGAHLQVRYSPTCGTSWGRIWDTRVGDRVELTAAGPTRSAEITDALDATAYLYTPMTRTAPGTLVRACFQPAGQTRREECFEATVR</sequence>
<evidence type="ECO:0000313" key="4">
    <source>
        <dbReference type="Proteomes" id="UP001596242"/>
    </source>
</evidence>
<protein>
    <submittedName>
        <fullName evidence="3">Helix-turn-helix domain-containing protein</fullName>
    </submittedName>
</protein>
<dbReference type="Proteomes" id="UP001596242">
    <property type="component" value="Unassembled WGS sequence"/>
</dbReference>
<evidence type="ECO:0000313" key="3">
    <source>
        <dbReference type="EMBL" id="MFC6060220.1"/>
    </source>
</evidence>
<dbReference type="InterPro" id="IPR021224">
    <property type="entry name" value="DUF2690"/>
</dbReference>
<gene>
    <name evidence="3" type="ORF">ACFP50_33925</name>
</gene>
<reference evidence="4" key="1">
    <citation type="journal article" date="2019" name="Int. J. Syst. Evol. Microbiol.">
        <title>The Global Catalogue of Microorganisms (GCM) 10K type strain sequencing project: providing services to taxonomists for standard genome sequencing and annotation.</title>
        <authorList>
            <consortium name="The Broad Institute Genomics Platform"/>
            <consortium name="The Broad Institute Genome Sequencing Center for Infectious Disease"/>
            <person name="Wu L."/>
            <person name="Ma J."/>
        </authorList>
    </citation>
    <scope>NUCLEOTIDE SEQUENCE [LARGE SCALE GENOMIC DNA]</scope>
    <source>
        <strain evidence="4">JCM 12763</strain>
    </source>
</reference>